<comment type="caution">
    <text evidence="1">The sequence shown here is derived from an EMBL/GenBank/DDBJ whole genome shotgun (WGS) entry which is preliminary data.</text>
</comment>
<dbReference type="Proteomes" id="UP000828251">
    <property type="component" value="Unassembled WGS sequence"/>
</dbReference>
<name>A0A9D3VBR5_9ROSI</name>
<keyword evidence="2" id="KW-1185">Reference proteome</keyword>
<protein>
    <submittedName>
        <fullName evidence="1">Uncharacterized protein</fullName>
    </submittedName>
</protein>
<evidence type="ECO:0000313" key="2">
    <source>
        <dbReference type="Proteomes" id="UP000828251"/>
    </source>
</evidence>
<reference evidence="1 2" key="1">
    <citation type="journal article" date="2021" name="Plant Biotechnol. J.">
        <title>Multi-omics assisted identification of the key and species-specific regulatory components of drought-tolerant mechanisms in Gossypium stocksii.</title>
        <authorList>
            <person name="Yu D."/>
            <person name="Ke L."/>
            <person name="Zhang D."/>
            <person name="Wu Y."/>
            <person name="Sun Y."/>
            <person name="Mei J."/>
            <person name="Sun J."/>
            <person name="Sun Y."/>
        </authorList>
    </citation>
    <scope>NUCLEOTIDE SEQUENCE [LARGE SCALE GENOMIC DNA]</scope>
    <source>
        <strain evidence="2">cv. E1</strain>
        <tissue evidence="1">Leaf</tissue>
    </source>
</reference>
<dbReference type="OrthoDB" id="1938246at2759"/>
<proteinExistence type="predicted"/>
<organism evidence="1 2">
    <name type="scientific">Gossypium stocksii</name>
    <dbReference type="NCBI Taxonomy" id="47602"/>
    <lineage>
        <taxon>Eukaryota</taxon>
        <taxon>Viridiplantae</taxon>
        <taxon>Streptophyta</taxon>
        <taxon>Embryophyta</taxon>
        <taxon>Tracheophyta</taxon>
        <taxon>Spermatophyta</taxon>
        <taxon>Magnoliopsida</taxon>
        <taxon>eudicotyledons</taxon>
        <taxon>Gunneridae</taxon>
        <taxon>Pentapetalae</taxon>
        <taxon>rosids</taxon>
        <taxon>malvids</taxon>
        <taxon>Malvales</taxon>
        <taxon>Malvaceae</taxon>
        <taxon>Malvoideae</taxon>
        <taxon>Gossypium</taxon>
    </lineage>
</organism>
<dbReference type="AlphaFoldDB" id="A0A9D3VBR5"/>
<gene>
    <name evidence="1" type="ORF">J1N35_027606</name>
</gene>
<accession>A0A9D3VBR5</accession>
<evidence type="ECO:0000313" key="1">
    <source>
        <dbReference type="EMBL" id="KAH1075278.1"/>
    </source>
</evidence>
<sequence length="60" mass="6505">MCITFFLKGKDSAATGARICWQLICSPKAKGGLGLRNLVDWDKTCILHKIRAIVVGEGSL</sequence>
<dbReference type="EMBL" id="JAIQCV010000008">
    <property type="protein sequence ID" value="KAH1075278.1"/>
    <property type="molecule type" value="Genomic_DNA"/>
</dbReference>